<feature type="transmembrane region" description="Helical" evidence="8">
    <location>
        <begin position="182"/>
        <end position="200"/>
    </location>
</feature>
<evidence type="ECO:0000256" key="8">
    <source>
        <dbReference type="SAM" id="Phobius"/>
    </source>
</evidence>
<comment type="function">
    <text evidence="7">Part of an ABC transporter complex. Transmembrane domains (TMD) form a pore in the inner membrane and the ATP-binding domain (NBD) is responsible for energy generation.</text>
</comment>
<evidence type="ECO:0000256" key="2">
    <source>
        <dbReference type="ARBA" id="ARBA00022692"/>
    </source>
</evidence>
<accession>A0A1E5Q5N3</accession>
<dbReference type="Proteomes" id="UP000095347">
    <property type="component" value="Unassembled WGS sequence"/>
</dbReference>
<feature type="transmembrane region" description="Helical" evidence="8">
    <location>
        <begin position="37"/>
        <end position="61"/>
    </location>
</feature>
<dbReference type="InterPro" id="IPR003439">
    <property type="entry name" value="ABC_transporter-like_ATP-bd"/>
</dbReference>
<evidence type="ECO:0000256" key="4">
    <source>
        <dbReference type="ARBA" id="ARBA00022840"/>
    </source>
</evidence>
<dbReference type="GO" id="GO:0016887">
    <property type="term" value="F:ATP hydrolysis activity"/>
    <property type="evidence" value="ECO:0007669"/>
    <property type="project" value="InterPro"/>
</dbReference>
<evidence type="ECO:0000259" key="9">
    <source>
        <dbReference type="PROSITE" id="PS50893"/>
    </source>
</evidence>
<evidence type="ECO:0000256" key="6">
    <source>
        <dbReference type="ARBA" id="ARBA00023136"/>
    </source>
</evidence>
<evidence type="ECO:0000313" key="12">
    <source>
        <dbReference type="Proteomes" id="UP000095347"/>
    </source>
</evidence>
<reference evidence="12" key="1">
    <citation type="submission" date="2016-07" db="EMBL/GenBank/DDBJ databases">
        <authorList>
            <person name="Florea S."/>
            <person name="Webb J.S."/>
            <person name="Jaromczyk J."/>
            <person name="Schardl C.L."/>
        </authorList>
    </citation>
    <scope>NUCLEOTIDE SEQUENCE [LARGE SCALE GENOMIC DNA]</scope>
    <source>
        <strain evidence="12">MV-1</strain>
    </source>
</reference>
<dbReference type="Pfam" id="PF00664">
    <property type="entry name" value="ABC_membrane"/>
    <property type="match status" value="1"/>
</dbReference>
<dbReference type="PROSITE" id="PS50929">
    <property type="entry name" value="ABC_TM1F"/>
    <property type="match status" value="1"/>
</dbReference>
<evidence type="ECO:0000256" key="5">
    <source>
        <dbReference type="ARBA" id="ARBA00022989"/>
    </source>
</evidence>
<dbReference type="PANTHER" id="PTHR43394">
    <property type="entry name" value="ATP-DEPENDENT PERMEASE MDL1, MITOCHONDRIAL"/>
    <property type="match status" value="1"/>
</dbReference>
<dbReference type="InterPro" id="IPR036640">
    <property type="entry name" value="ABC1_TM_sf"/>
</dbReference>
<feature type="transmembrane region" description="Helical" evidence="8">
    <location>
        <begin position="296"/>
        <end position="315"/>
    </location>
</feature>
<evidence type="ECO:0000256" key="1">
    <source>
        <dbReference type="ARBA" id="ARBA00004651"/>
    </source>
</evidence>
<organism evidence="11 12">
    <name type="scientific">Magnetovibrio blakemorei</name>
    <dbReference type="NCBI Taxonomy" id="28181"/>
    <lineage>
        <taxon>Bacteria</taxon>
        <taxon>Pseudomonadati</taxon>
        <taxon>Pseudomonadota</taxon>
        <taxon>Alphaproteobacteria</taxon>
        <taxon>Rhodospirillales</taxon>
        <taxon>Magnetovibrionaceae</taxon>
        <taxon>Magnetovibrio</taxon>
    </lineage>
</organism>
<keyword evidence="12" id="KW-1185">Reference proteome</keyword>
<dbReference type="Pfam" id="PF00005">
    <property type="entry name" value="ABC_tran"/>
    <property type="match status" value="1"/>
</dbReference>
<protein>
    <submittedName>
        <fullName evidence="11">ABC transporter</fullName>
    </submittedName>
</protein>
<evidence type="ECO:0000313" key="11">
    <source>
        <dbReference type="EMBL" id="OEJ65573.1"/>
    </source>
</evidence>
<dbReference type="InterPro" id="IPR003593">
    <property type="entry name" value="AAA+_ATPase"/>
</dbReference>
<feature type="transmembrane region" description="Helical" evidence="8">
    <location>
        <begin position="81"/>
        <end position="102"/>
    </location>
</feature>
<keyword evidence="2 8" id="KW-0812">Transmembrane</keyword>
<dbReference type="PROSITE" id="PS00211">
    <property type="entry name" value="ABC_TRANSPORTER_1"/>
    <property type="match status" value="1"/>
</dbReference>
<dbReference type="AlphaFoldDB" id="A0A1E5Q5N3"/>
<name>A0A1E5Q5N3_9PROT</name>
<dbReference type="NCBIfam" id="TIGR02204">
    <property type="entry name" value="MsbA_rel"/>
    <property type="match status" value="1"/>
</dbReference>
<gene>
    <name evidence="11" type="ORF">BEN30_14040</name>
</gene>
<comment type="caution">
    <text evidence="11">The sequence shown here is derived from an EMBL/GenBank/DDBJ whole genome shotgun (WGS) entry which is preliminary data.</text>
</comment>
<dbReference type="GO" id="GO:0015421">
    <property type="term" value="F:ABC-type oligopeptide transporter activity"/>
    <property type="evidence" value="ECO:0007669"/>
    <property type="project" value="TreeGrafter"/>
</dbReference>
<dbReference type="InterPro" id="IPR027417">
    <property type="entry name" value="P-loop_NTPase"/>
</dbReference>
<dbReference type="SUPFAM" id="SSF90123">
    <property type="entry name" value="ABC transporter transmembrane region"/>
    <property type="match status" value="1"/>
</dbReference>
<dbReference type="InterPro" id="IPR011918">
    <property type="entry name" value="ABC_MsbA_ATP-bd"/>
</dbReference>
<dbReference type="InterPro" id="IPR017871">
    <property type="entry name" value="ABC_transporter-like_CS"/>
</dbReference>
<keyword evidence="5 8" id="KW-1133">Transmembrane helix</keyword>
<proteinExistence type="predicted"/>
<sequence length="613" mass="65757">MSSERDTTLAHNSASFDRPRGQNLNYLRRTASFLKPYTGHVAAAVIALVITGLSVLGLGQGLKGLIDGGFADGDTGALDRALYFLLGLSVVMALGTYARFYFVSWLGERVVADLRKAVFDRIVTLHSGFFETTKTGEVLSRLTTDTTLLQSVIGSSASVALRNLLNLVGGVIMLFVTNPGLTAMVLVVVPVVVAPILIFGRRVRKLSRASQDRVADVGAFAEETINAMSTVQAFTHEEVDKARFSVEVTNAFDTAIQRIRTRGLLMGLVILLVFGAIGVILWVGGHQMLAGEISGGELAAFLYYATLVAFSVGVMSEVYGELQRAAGATERLIEILECQSDIQTPPHPLPLPEPASGRVQFDQVTFHYPSRLDHAALSNFSLNIEPGKTVALVGPSGAGKSTVFQLLLRFYDPEHGAVMLDGVNVRDADPKAVRERFALVPQDPVLFGTSGWENIRYGKPDADDDAVRQAAEAAAAAEFLDKLPDGFATFLGEKGVRLSGGQRQRISLARALLRNPSVLLLDEATSALDAESERLVQAALAKLKAGRTTLVIAHRLATVVGADLIVVIDQGQIVATGTHTELLSSSPLYANLAALQFDVDFGRKEKLDARQAS</sequence>
<dbReference type="SUPFAM" id="SSF52540">
    <property type="entry name" value="P-loop containing nucleoside triphosphate hydrolases"/>
    <property type="match status" value="1"/>
</dbReference>
<dbReference type="PANTHER" id="PTHR43394:SF1">
    <property type="entry name" value="ATP-BINDING CASSETTE SUB-FAMILY B MEMBER 10, MITOCHONDRIAL"/>
    <property type="match status" value="1"/>
</dbReference>
<dbReference type="SMART" id="SM00382">
    <property type="entry name" value="AAA"/>
    <property type="match status" value="1"/>
</dbReference>
<dbReference type="PROSITE" id="PS50893">
    <property type="entry name" value="ABC_TRANSPORTER_2"/>
    <property type="match status" value="1"/>
</dbReference>
<dbReference type="Gene3D" id="3.40.50.300">
    <property type="entry name" value="P-loop containing nucleotide triphosphate hydrolases"/>
    <property type="match status" value="1"/>
</dbReference>
<comment type="subcellular location">
    <subcellularLocation>
        <location evidence="1">Cell membrane</location>
        <topology evidence="1">Multi-pass membrane protein</topology>
    </subcellularLocation>
</comment>
<keyword evidence="6 8" id="KW-0472">Membrane</keyword>
<feature type="domain" description="ABC transporter" evidence="9">
    <location>
        <begin position="359"/>
        <end position="595"/>
    </location>
</feature>
<dbReference type="InterPro" id="IPR011527">
    <property type="entry name" value="ABC1_TM_dom"/>
</dbReference>
<dbReference type="InterPro" id="IPR039421">
    <property type="entry name" value="Type_1_exporter"/>
</dbReference>
<feature type="transmembrane region" description="Helical" evidence="8">
    <location>
        <begin position="159"/>
        <end position="176"/>
    </location>
</feature>
<keyword evidence="4" id="KW-0067">ATP-binding</keyword>
<dbReference type="FunFam" id="3.40.50.300:FF:000218">
    <property type="entry name" value="Multidrug ABC transporter ATP-binding protein"/>
    <property type="match status" value="1"/>
</dbReference>
<dbReference type="STRING" id="28181.BEN30_14040"/>
<feature type="domain" description="ABC transmembrane type-1" evidence="10">
    <location>
        <begin position="42"/>
        <end position="324"/>
    </location>
</feature>
<dbReference type="GO" id="GO:0090374">
    <property type="term" value="P:oligopeptide export from mitochondrion"/>
    <property type="evidence" value="ECO:0007669"/>
    <property type="project" value="TreeGrafter"/>
</dbReference>
<evidence type="ECO:0000259" key="10">
    <source>
        <dbReference type="PROSITE" id="PS50929"/>
    </source>
</evidence>
<keyword evidence="3" id="KW-0547">Nucleotide-binding</keyword>
<dbReference type="GO" id="GO:0005524">
    <property type="term" value="F:ATP binding"/>
    <property type="evidence" value="ECO:0007669"/>
    <property type="project" value="UniProtKB-KW"/>
</dbReference>
<evidence type="ECO:0000256" key="3">
    <source>
        <dbReference type="ARBA" id="ARBA00022741"/>
    </source>
</evidence>
<dbReference type="CDD" id="cd18575">
    <property type="entry name" value="ABC_6TM_bac_exporter_ABCB8_10_like"/>
    <property type="match status" value="1"/>
</dbReference>
<dbReference type="Gene3D" id="1.20.1560.10">
    <property type="entry name" value="ABC transporter type 1, transmembrane domain"/>
    <property type="match status" value="1"/>
</dbReference>
<evidence type="ECO:0000256" key="7">
    <source>
        <dbReference type="ARBA" id="ARBA00024725"/>
    </source>
</evidence>
<dbReference type="EMBL" id="MCGG01000048">
    <property type="protein sequence ID" value="OEJ65573.1"/>
    <property type="molecule type" value="Genomic_DNA"/>
</dbReference>
<feature type="transmembrane region" description="Helical" evidence="8">
    <location>
        <begin position="264"/>
        <end position="284"/>
    </location>
</feature>
<dbReference type="GO" id="GO:0005886">
    <property type="term" value="C:plasma membrane"/>
    <property type="evidence" value="ECO:0007669"/>
    <property type="project" value="UniProtKB-SubCell"/>
</dbReference>